<gene>
    <name evidence="1" type="ORF">AaeL_AAEL000958</name>
</gene>
<dbReference type="PhylomeDB" id="Q17MQ5"/>
<dbReference type="Pfam" id="PF15054">
    <property type="entry name" value="DUF4535"/>
    <property type="match status" value="1"/>
</dbReference>
<protein>
    <submittedName>
        <fullName evidence="1">AAEL000958-PA</fullName>
    </submittedName>
</protein>
<dbReference type="eggNOG" id="ENOG502SGVT">
    <property type="taxonomic scope" value="Eukaryota"/>
</dbReference>
<reference evidence="1" key="3">
    <citation type="submission" date="2012-09" db="EMBL/GenBank/DDBJ databases">
        <authorList>
            <consortium name="VectorBase"/>
        </authorList>
    </citation>
    <scope>NUCLEOTIDE SEQUENCE</scope>
    <source>
        <strain evidence="1">Liverpool</strain>
    </source>
</reference>
<dbReference type="HOGENOM" id="CLU_199954_0_0_1"/>
<dbReference type="EMBL" id="CH477204">
    <property type="protein sequence ID" value="EAT47967.1"/>
    <property type="molecule type" value="Genomic_DNA"/>
</dbReference>
<evidence type="ECO:0000313" key="1">
    <source>
        <dbReference type="EMBL" id="EAT47967.1"/>
    </source>
</evidence>
<proteinExistence type="predicted"/>
<organism evidence="1 2">
    <name type="scientific">Aedes aegypti</name>
    <name type="common">Yellowfever mosquito</name>
    <name type="synonym">Culex aegypti</name>
    <dbReference type="NCBI Taxonomy" id="7159"/>
    <lineage>
        <taxon>Eukaryota</taxon>
        <taxon>Metazoa</taxon>
        <taxon>Ecdysozoa</taxon>
        <taxon>Arthropoda</taxon>
        <taxon>Hexapoda</taxon>
        <taxon>Insecta</taxon>
        <taxon>Pterygota</taxon>
        <taxon>Neoptera</taxon>
        <taxon>Endopterygota</taxon>
        <taxon>Diptera</taxon>
        <taxon>Nematocera</taxon>
        <taxon>Culicoidea</taxon>
        <taxon>Culicidae</taxon>
        <taxon>Culicinae</taxon>
        <taxon>Aedini</taxon>
        <taxon>Aedes</taxon>
        <taxon>Stegomyia</taxon>
    </lineage>
</organism>
<sequence length="75" mass="8461">MIPATVQMTEQMKSVKVDPFGFSDMIKFLVTFGAGVYTGIYITQNFEVPPVDEPAKLWAKASEKVKDFMDQNKKP</sequence>
<dbReference type="Proteomes" id="UP000682892">
    <property type="component" value="Chromosome 3"/>
</dbReference>
<dbReference type="PaxDb" id="7159-AAEL000958-PA"/>
<dbReference type="InterPro" id="IPR027854">
    <property type="entry name" value="STMP1"/>
</dbReference>
<reference evidence="1" key="2">
    <citation type="journal article" date="2007" name="Science">
        <title>Genome sequence of Aedes aegypti, a major arbovirus vector.</title>
        <authorList>
            <person name="Nene V."/>
            <person name="Wortman J.R."/>
            <person name="Lawson D."/>
            <person name="Haas B."/>
            <person name="Kodira C."/>
            <person name="Tu Z.J."/>
            <person name="Loftus B."/>
            <person name="Xi Z."/>
            <person name="Megy K."/>
            <person name="Grabherr M."/>
            <person name="Ren Q."/>
            <person name="Zdobnov E.M."/>
            <person name="Lobo N.F."/>
            <person name="Campbell K.S."/>
            <person name="Brown S.E."/>
            <person name="Bonaldo M.F."/>
            <person name="Zhu J."/>
            <person name="Sinkins S.P."/>
            <person name="Hogenkamp D.G."/>
            <person name="Amedeo P."/>
            <person name="Arensburger P."/>
            <person name="Atkinson P.W."/>
            <person name="Bidwell S."/>
            <person name="Biedler J."/>
            <person name="Birney E."/>
            <person name="Bruggner R.V."/>
            <person name="Costas J."/>
            <person name="Coy M.R."/>
            <person name="Crabtree J."/>
            <person name="Crawford M."/>
            <person name="Debruyn B."/>
            <person name="Decaprio D."/>
            <person name="Eiglmeier K."/>
            <person name="Eisenstadt E."/>
            <person name="El-Dorry H."/>
            <person name="Gelbart W.M."/>
            <person name="Gomes S.L."/>
            <person name="Hammond M."/>
            <person name="Hannick L.I."/>
            <person name="Hogan J.R."/>
            <person name="Holmes M.H."/>
            <person name="Jaffe D."/>
            <person name="Johnston J.S."/>
            <person name="Kennedy R.C."/>
            <person name="Koo H."/>
            <person name="Kravitz S."/>
            <person name="Kriventseva E.V."/>
            <person name="Kulp D."/>
            <person name="Labutti K."/>
            <person name="Lee E."/>
            <person name="Li S."/>
            <person name="Lovin D.D."/>
            <person name="Mao C."/>
            <person name="Mauceli E."/>
            <person name="Menck C.F."/>
            <person name="Miller J.R."/>
            <person name="Montgomery P."/>
            <person name="Mori A."/>
            <person name="Nascimento A.L."/>
            <person name="Naveira H.F."/>
            <person name="Nusbaum C."/>
            <person name="O'leary S."/>
            <person name="Orvis J."/>
            <person name="Pertea M."/>
            <person name="Quesneville H."/>
            <person name="Reidenbach K.R."/>
            <person name="Rogers Y.H."/>
            <person name="Roth C.W."/>
            <person name="Schneider J.R."/>
            <person name="Schatz M."/>
            <person name="Shumway M."/>
            <person name="Stanke M."/>
            <person name="Stinson E.O."/>
            <person name="Tubio J.M."/>
            <person name="Vanzee J.P."/>
            <person name="Verjovski-Almeida S."/>
            <person name="Werner D."/>
            <person name="White O."/>
            <person name="Wyder S."/>
            <person name="Zeng Q."/>
            <person name="Zhao Q."/>
            <person name="Zhao Y."/>
            <person name="Hill C.A."/>
            <person name="Raikhel A.S."/>
            <person name="Soares M.B."/>
            <person name="Knudson D.L."/>
            <person name="Lee N.H."/>
            <person name="Galagan J."/>
            <person name="Salzberg S.L."/>
            <person name="Paulsen I.T."/>
            <person name="Dimopoulos G."/>
            <person name="Collins F.H."/>
            <person name="Birren B."/>
            <person name="Fraser-Liggett C.M."/>
            <person name="Severson D.W."/>
        </authorList>
    </citation>
    <scope>NUCLEOTIDE SEQUENCE [LARGE SCALE GENOMIC DNA]</scope>
    <source>
        <strain evidence="1">Liverpool</strain>
    </source>
</reference>
<evidence type="ECO:0000313" key="2">
    <source>
        <dbReference type="Proteomes" id="UP000682892"/>
    </source>
</evidence>
<reference evidence="1" key="1">
    <citation type="submission" date="2005-10" db="EMBL/GenBank/DDBJ databases">
        <authorList>
            <person name="Loftus B.J."/>
            <person name="Nene V.M."/>
            <person name="Hannick L.I."/>
            <person name="Bidwell S."/>
            <person name="Haas B."/>
            <person name="Amedeo P."/>
            <person name="Orvis J."/>
            <person name="Wortman J.R."/>
            <person name="White O.R."/>
            <person name="Salzberg S."/>
            <person name="Shumway M."/>
            <person name="Koo H."/>
            <person name="Zhao Y."/>
            <person name="Holmes M."/>
            <person name="Miller J."/>
            <person name="Schatz M."/>
            <person name="Pop M."/>
            <person name="Pai G."/>
            <person name="Utterback T."/>
            <person name="Rogers Y.-H."/>
            <person name="Kravitz S."/>
            <person name="Fraser C.M."/>
        </authorList>
    </citation>
    <scope>NUCLEOTIDE SEQUENCE</scope>
    <source>
        <strain evidence="1">Liverpool</strain>
    </source>
</reference>
<accession>Q17MQ5</accession>
<dbReference type="VEuPathDB" id="VectorBase:AAEL000958"/>
<name>Q17MQ5_AEDAE</name>
<dbReference type="OMA" id="YITQNFE"/>
<dbReference type="AlphaFoldDB" id="Q17MQ5"/>